<keyword evidence="3" id="KW-1185">Reference proteome</keyword>
<dbReference type="OrthoDB" id="949461at2"/>
<name>A0A2Z4GD60_9BACT</name>
<reference evidence="2 3" key="1">
    <citation type="submission" date="2018-05" db="EMBL/GenBank/DDBJ databases">
        <title>Complete genome sequence of Arcticibacterium luteifluviistationis SM1504T, a cytophagaceae bacterium isolated from Arctic surface seawater.</title>
        <authorList>
            <person name="Li Y."/>
            <person name="Qin Q.-L."/>
        </authorList>
    </citation>
    <scope>NUCLEOTIDE SEQUENCE [LARGE SCALE GENOMIC DNA]</scope>
    <source>
        <strain evidence="2 3">SM1504</strain>
    </source>
</reference>
<feature type="transmembrane region" description="Helical" evidence="1">
    <location>
        <begin position="185"/>
        <end position="205"/>
    </location>
</feature>
<keyword evidence="1" id="KW-1133">Transmembrane helix</keyword>
<dbReference type="EMBL" id="CP029480">
    <property type="protein sequence ID" value="AWV99239.1"/>
    <property type="molecule type" value="Genomic_DNA"/>
</dbReference>
<feature type="transmembrane region" description="Helical" evidence="1">
    <location>
        <begin position="103"/>
        <end position="122"/>
    </location>
</feature>
<organism evidence="2 3">
    <name type="scientific">Arcticibacterium luteifluviistationis</name>
    <dbReference type="NCBI Taxonomy" id="1784714"/>
    <lineage>
        <taxon>Bacteria</taxon>
        <taxon>Pseudomonadati</taxon>
        <taxon>Bacteroidota</taxon>
        <taxon>Cytophagia</taxon>
        <taxon>Cytophagales</taxon>
        <taxon>Leadbetterellaceae</taxon>
        <taxon>Arcticibacterium</taxon>
    </lineage>
</organism>
<evidence type="ECO:0000256" key="1">
    <source>
        <dbReference type="SAM" id="Phobius"/>
    </source>
</evidence>
<accession>A0A2Z4GD60</accession>
<proteinExistence type="predicted"/>
<dbReference type="AlphaFoldDB" id="A0A2Z4GD60"/>
<dbReference type="Proteomes" id="UP000249873">
    <property type="component" value="Chromosome"/>
</dbReference>
<keyword evidence="1" id="KW-0812">Transmembrane</keyword>
<protein>
    <submittedName>
        <fullName evidence="2">Uncharacterized protein</fullName>
    </submittedName>
</protein>
<feature type="transmembrane region" description="Helical" evidence="1">
    <location>
        <begin position="211"/>
        <end position="232"/>
    </location>
</feature>
<sequence>MKLTTLQIEIIERYILSWDISNKTFYYEILDHFISAVEERMDSTGEEFDYAFPEVSLLFAKHKYKKYKLSRKFLGPKALEMQFLERASKGKFRRTLMQISKVVFSKWVILIALAAVASYFGYLNGFKLMAVLFLAVLNLSISNWSAIKKIRKMEVYRYFLIRIKNESKLSVEDLKRKKLHSEGENILIILLWKILIWVPFAYRVFFSDGNAPAWALFYVMALLVLMLPFSILRFQEQEKTFTV</sequence>
<evidence type="ECO:0000313" key="3">
    <source>
        <dbReference type="Proteomes" id="UP000249873"/>
    </source>
</evidence>
<dbReference type="KEGG" id="als:DJ013_14120"/>
<gene>
    <name evidence="2" type="ORF">DJ013_14120</name>
</gene>
<feature type="transmembrane region" description="Helical" evidence="1">
    <location>
        <begin position="128"/>
        <end position="147"/>
    </location>
</feature>
<dbReference type="RefSeq" id="WP_111372478.1">
    <property type="nucleotide sequence ID" value="NZ_CP029480.1"/>
</dbReference>
<evidence type="ECO:0000313" key="2">
    <source>
        <dbReference type="EMBL" id="AWV99239.1"/>
    </source>
</evidence>
<keyword evidence="1" id="KW-0472">Membrane</keyword>